<dbReference type="Gene3D" id="3.40.50.150">
    <property type="entry name" value="Vaccinia Virus protein VP39"/>
    <property type="match status" value="1"/>
</dbReference>
<dbReference type="InterPro" id="IPR002052">
    <property type="entry name" value="DNA_methylase_N6_adenine_CS"/>
</dbReference>
<evidence type="ECO:0000256" key="1">
    <source>
        <dbReference type="ARBA" id="ARBA00022603"/>
    </source>
</evidence>
<protein>
    <recommendedName>
        <fullName evidence="5">Release factor glutamine methyltransferase</fullName>
        <shortName evidence="5">RF MTase</shortName>
        <ecNumber evidence="5">2.1.1.297</ecNumber>
    </recommendedName>
    <alternativeName>
        <fullName evidence="5">N5-glutamine methyltransferase PrmC</fullName>
    </alternativeName>
    <alternativeName>
        <fullName evidence="5">Protein-(glutamine-N5) MTase PrmC</fullName>
    </alternativeName>
    <alternativeName>
        <fullName evidence="5">Protein-glutamine N-methyltransferase PrmC</fullName>
    </alternativeName>
</protein>
<feature type="binding site" evidence="5">
    <location>
        <position position="190"/>
    </location>
    <ligand>
        <name>S-adenosyl-L-methionine</name>
        <dbReference type="ChEBI" id="CHEBI:59789"/>
    </ligand>
</feature>
<dbReference type="InterPro" id="IPR019874">
    <property type="entry name" value="RF_methyltr_PrmC"/>
</dbReference>
<evidence type="ECO:0000256" key="4">
    <source>
        <dbReference type="ARBA" id="ARBA00048391"/>
    </source>
</evidence>
<dbReference type="NCBIfam" id="TIGR03534">
    <property type="entry name" value="RF_mod_PrmC"/>
    <property type="match status" value="1"/>
</dbReference>
<reference evidence="8" key="1">
    <citation type="submission" date="2013-04" db="EMBL/GenBank/DDBJ databases">
        <title>The genome sequencing project of 58 acetic acid bacteria.</title>
        <authorList>
            <person name="Okamoto-Kainuma A."/>
            <person name="Ishikawa M."/>
            <person name="Umino S."/>
            <person name="Koizumi Y."/>
            <person name="Shiwa Y."/>
            <person name="Yoshikawa H."/>
            <person name="Matsutani M."/>
            <person name="Matsushita K."/>
        </authorList>
    </citation>
    <scope>NUCLEOTIDE SEQUENCE</scope>
    <source>
        <strain evidence="8">NRIC 0535</strain>
    </source>
</reference>
<dbReference type="GO" id="GO:0008168">
    <property type="term" value="F:methyltransferase activity"/>
    <property type="evidence" value="ECO:0007669"/>
    <property type="project" value="UniProtKB-KW"/>
</dbReference>
<dbReference type="InterPro" id="IPR050320">
    <property type="entry name" value="N5-glutamine_MTase"/>
</dbReference>
<feature type="domain" description="Release factor glutamine methyltransferase N-terminal" evidence="7">
    <location>
        <begin position="10"/>
        <end position="78"/>
    </location>
</feature>
<evidence type="ECO:0000313" key="9">
    <source>
        <dbReference type="Proteomes" id="UP001062776"/>
    </source>
</evidence>
<feature type="binding site" evidence="5">
    <location>
        <position position="147"/>
    </location>
    <ligand>
        <name>S-adenosyl-L-methionine</name>
        <dbReference type="ChEBI" id="CHEBI:59789"/>
    </ligand>
</feature>
<dbReference type="PANTHER" id="PTHR18895:SF74">
    <property type="entry name" value="MTRF1L RELEASE FACTOR GLUTAMINE METHYLTRANSFERASE"/>
    <property type="match status" value="1"/>
</dbReference>
<gene>
    <name evidence="5" type="primary">prmC</name>
    <name evidence="8" type="ORF">AA0535_1127</name>
</gene>
<dbReference type="InterPro" id="IPR007848">
    <property type="entry name" value="Small_mtfrase_dom"/>
</dbReference>
<dbReference type="InterPro" id="IPR004556">
    <property type="entry name" value="HemK-like"/>
</dbReference>
<keyword evidence="2 5" id="KW-0808">Transferase</keyword>
<dbReference type="NCBIfam" id="TIGR00536">
    <property type="entry name" value="hemK_fam"/>
    <property type="match status" value="1"/>
</dbReference>
<dbReference type="GO" id="GO:0032259">
    <property type="term" value="P:methylation"/>
    <property type="evidence" value="ECO:0007669"/>
    <property type="project" value="UniProtKB-KW"/>
</dbReference>
<dbReference type="EC" id="2.1.1.297" evidence="5"/>
<evidence type="ECO:0000256" key="3">
    <source>
        <dbReference type="ARBA" id="ARBA00022691"/>
    </source>
</evidence>
<dbReference type="PRINTS" id="PR00507">
    <property type="entry name" value="N12N6MTFRASE"/>
</dbReference>
<name>A0ABQ0Q1G1_9PROT</name>
<comment type="catalytic activity">
    <reaction evidence="4 5">
        <text>L-glutaminyl-[peptide chain release factor] + S-adenosyl-L-methionine = N(5)-methyl-L-glutaminyl-[peptide chain release factor] + S-adenosyl-L-homocysteine + H(+)</text>
        <dbReference type="Rhea" id="RHEA:42896"/>
        <dbReference type="Rhea" id="RHEA-COMP:10271"/>
        <dbReference type="Rhea" id="RHEA-COMP:10272"/>
        <dbReference type="ChEBI" id="CHEBI:15378"/>
        <dbReference type="ChEBI" id="CHEBI:30011"/>
        <dbReference type="ChEBI" id="CHEBI:57856"/>
        <dbReference type="ChEBI" id="CHEBI:59789"/>
        <dbReference type="ChEBI" id="CHEBI:61891"/>
        <dbReference type="EC" id="2.1.1.297"/>
    </reaction>
</comment>
<dbReference type="SUPFAM" id="SSF53335">
    <property type="entry name" value="S-adenosyl-L-methionine-dependent methyltransferases"/>
    <property type="match status" value="1"/>
</dbReference>
<dbReference type="RefSeq" id="WP_264814949.1">
    <property type="nucleotide sequence ID" value="NZ_BAPV01000008.1"/>
</dbReference>
<dbReference type="InterPro" id="IPR029063">
    <property type="entry name" value="SAM-dependent_MTases_sf"/>
</dbReference>
<comment type="function">
    <text evidence="5">Methylates the class 1 translation termination release factors RF1/PrfA and RF2/PrfB on the glutamine residue of the universally conserved GGQ motif.</text>
</comment>
<evidence type="ECO:0000256" key="5">
    <source>
        <dbReference type="HAMAP-Rule" id="MF_02126"/>
    </source>
</evidence>
<keyword evidence="3 5" id="KW-0949">S-adenosyl-L-methionine</keyword>
<accession>A0ABQ0Q1G1</accession>
<feature type="binding site" evidence="5">
    <location>
        <begin position="190"/>
        <end position="193"/>
    </location>
    <ligand>
        <name>substrate</name>
    </ligand>
</feature>
<keyword evidence="9" id="KW-1185">Reference proteome</keyword>
<dbReference type="PROSITE" id="PS00092">
    <property type="entry name" value="N6_MTASE"/>
    <property type="match status" value="1"/>
</dbReference>
<evidence type="ECO:0000256" key="2">
    <source>
        <dbReference type="ARBA" id="ARBA00022679"/>
    </source>
</evidence>
<dbReference type="HAMAP" id="MF_02126">
    <property type="entry name" value="RF_methyltr_PrmC"/>
    <property type="match status" value="1"/>
</dbReference>
<feature type="binding site" evidence="5">
    <location>
        <position position="176"/>
    </location>
    <ligand>
        <name>S-adenosyl-L-methionine</name>
        <dbReference type="ChEBI" id="CHEBI:59789"/>
    </ligand>
</feature>
<feature type="binding site" evidence="5">
    <location>
        <begin position="124"/>
        <end position="128"/>
    </location>
    <ligand>
        <name>S-adenosyl-L-methionine</name>
        <dbReference type="ChEBI" id="CHEBI:59789"/>
    </ligand>
</feature>
<keyword evidence="1 5" id="KW-0489">Methyltransferase</keyword>
<comment type="caution">
    <text evidence="8">The sequence shown here is derived from an EMBL/GenBank/DDBJ whole genome shotgun (WGS) entry which is preliminary data.</text>
</comment>
<organism evidence="8 9">
    <name type="scientific">Asaia krungthepensis NRIC 0535</name>
    <dbReference type="NCBI Taxonomy" id="1307925"/>
    <lineage>
        <taxon>Bacteria</taxon>
        <taxon>Pseudomonadati</taxon>
        <taxon>Pseudomonadota</taxon>
        <taxon>Alphaproteobacteria</taxon>
        <taxon>Acetobacterales</taxon>
        <taxon>Acetobacteraceae</taxon>
        <taxon>Asaia</taxon>
    </lineage>
</organism>
<proteinExistence type="inferred from homology"/>
<evidence type="ECO:0000259" key="6">
    <source>
        <dbReference type="Pfam" id="PF05175"/>
    </source>
</evidence>
<dbReference type="CDD" id="cd02440">
    <property type="entry name" value="AdoMet_MTases"/>
    <property type="match status" value="1"/>
</dbReference>
<dbReference type="Pfam" id="PF17827">
    <property type="entry name" value="PrmC_N"/>
    <property type="match status" value="1"/>
</dbReference>
<dbReference type="EMBL" id="BAPV01000008">
    <property type="protein sequence ID" value="GBQ86845.1"/>
    <property type="molecule type" value="Genomic_DNA"/>
</dbReference>
<feature type="domain" description="Methyltransferase small" evidence="6">
    <location>
        <begin position="106"/>
        <end position="193"/>
    </location>
</feature>
<dbReference type="InterPro" id="IPR040758">
    <property type="entry name" value="PrmC_N"/>
</dbReference>
<evidence type="ECO:0000259" key="7">
    <source>
        <dbReference type="Pfam" id="PF17827"/>
    </source>
</evidence>
<dbReference type="PANTHER" id="PTHR18895">
    <property type="entry name" value="HEMK METHYLTRANSFERASE"/>
    <property type="match status" value="1"/>
</dbReference>
<dbReference type="Proteomes" id="UP001062776">
    <property type="component" value="Unassembled WGS sequence"/>
</dbReference>
<comment type="similarity">
    <text evidence="5">Belongs to the protein N5-glutamine methyltransferase family. PrmC subfamily.</text>
</comment>
<dbReference type="Pfam" id="PF05175">
    <property type="entry name" value="MTS"/>
    <property type="match status" value="1"/>
</dbReference>
<dbReference type="Gene3D" id="1.10.8.10">
    <property type="entry name" value="DNA helicase RuvA subunit, C-terminal domain"/>
    <property type="match status" value="1"/>
</dbReference>
<evidence type="ECO:0000313" key="8">
    <source>
        <dbReference type="EMBL" id="GBQ86845.1"/>
    </source>
</evidence>
<sequence length="293" mass="31506">MSANPVSLKQVLDDTARALAQAGIESARMEARRLACWALGCDAAGLLTRDTIPEDVRERLISAVKRRCRREPMAMIEGETGFWSLTLGVSEATLIPRGDSEALIEALLALRPDRASVRTILDLGTGTGCLLLAALSEYPEAFGVGIDLAPEAARLALRNAARNRLGTRSVFLAGSWFTALKGQFDLILSNPPYIPAGEIAGLMPEVRDYEPSRALAGGNDGLDAYRAILTEASDYLSPSGLVIFEIGQGQERDVTRIAQEKGLKLCEARADLGGIIRALCFEREDSALSPGYE</sequence>